<name>A0A072USN4_MEDTR</name>
<dbReference type="GO" id="GO:0009451">
    <property type="term" value="P:RNA modification"/>
    <property type="evidence" value="ECO:0000318"/>
    <property type="project" value="GO_Central"/>
</dbReference>
<dbReference type="InterPro" id="IPR011990">
    <property type="entry name" value="TPR-like_helical_dom_sf"/>
</dbReference>
<dbReference type="Pfam" id="PF20431">
    <property type="entry name" value="E_motif"/>
    <property type="match status" value="1"/>
</dbReference>
<evidence type="ECO:0000313" key="5">
    <source>
        <dbReference type="EnsemblPlants" id="KEH32829"/>
    </source>
</evidence>
<gene>
    <name evidence="5" type="primary">25488485</name>
    <name evidence="3" type="ordered locus">MTR_3g006800</name>
    <name evidence="4" type="ORF">MtrunA17_Chr3g0078291</name>
</gene>
<dbReference type="Proteomes" id="UP000265566">
    <property type="component" value="Chromosome 3"/>
</dbReference>
<dbReference type="EnsemblPlants" id="KEH32829">
    <property type="protein sequence ID" value="KEH32829"/>
    <property type="gene ID" value="MTR_3g006800"/>
</dbReference>
<feature type="repeat" description="PPR" evidence="2">
    <location>
        <begin position="342"/>
        <end position="376"/>
    </location>
</feature>
<dbReference type="OrthoDB" id="185373at2759"/>
<dbReference type="FunFam" id="1.25.40.10:FF:000996">
    <property type="entry name" value="Small kernel1"/>
    <property type="match status" value="1"/>
</dbReference>
<accession>A0A072USN4</accession>
<dbReference type="GO" id="GO:0003723">
    <property type="term" value="F:RNA binding"/>
    <property type="evidence" value="ECO:0000318"/>
    <property type="project" value="GO_Central"/>
</dbReference>
<reference evidence="3 6" key="1">
    <citation type="journal article" date="2011" name="Nature">
        <title>The Medicago genome provides insight into the evolution of rhizobial symbioses.</title>
        <authorList>
            <person name="Young N.D."/>
            <person name="Debelle F."/>
            <person name="Oldroyd G.E."/>
            <person name="Geurts R."/>
            <person name="Cannon S.B."/>
            <person name="Udvardi M.K."/>
            <person name="Benedito V.A."/>
            <person name="Mayer K.F."/>
            <person name="Gouzy J."/>
            <person name="Schoof H."/>
            <person name="Van de Peer Y."/>
            <person name="Proost S."/>
            <person name="Cook D.R."/>
            <person name="Meyers B.C."/>
            <person name="Spannagl M."/>
            <person name="Cheung F."/>
            <person name="De Mita S."/>
            <person name="Krishnakumar V."/>
            <person name="Gundlach H."/>
            <person name="Zhou S."/>
            <person name="Mudge J."/>
            <person name="Bharti A.K."/>
            <person name="Murray J.D."/>
            <person name="Naoumkina M.A."/>
            <person name="Rosen B."/>
            <person name="Silverstein K.A."/>
            <person name="Tang H."/>
            <person name="Rombauts S."/>
            <person name="Zhao P.X."/>
            <person name="Zhou P."/>
            <person name="Barbe V."/>
            <person name="Bardou P."/>
            <person name="Bechner M."/>
            <person name="Bellec A."/>
            <person name="Berger A."/>
            <person name="Berges H."/>
            <person name="Bidwell S."/>
            <person name="Bisseling T."/>
            <person name="Choisne N."/>
            <person name="Couloux A."/>
            <person name="Denny R."/>
            <person name="Deshpande S."/>
            <person name="Dai X."/>
            <person name="Doyle J.J."/>
            <person name="Dudez A.M."/>
            <person name="Farmer A.D."/>
            <person name="Fouteau S."/>
            <person name="Franken C."/>
            <person name="Gibelin C."/>
            <person name="Gish J."/>
            <person name="Goldstein S."/>
            <person name="Gonzalez A.J."/>
            <person name="Green P.J."/>
            <person name="Hallab A."/>
            <person name="Hartog M."/>
            <person name="Hua A."/>
            <person name="Humphray S.J."/>
            <person name="Jeong D.H."/>
            <person name="Jing Y."/>
            <person name="Jocker A."/>
            <person name="Kenton S.M."/>
            <person name="Kim D.J."/>
            <person name="Klee K."/>
            <person name="Lai H."/>
            <person name="Lang C."/>
            <person name="Lin S."/>
            <person name="Macmil S.L."/>
            <person name="Magdelenat G."/>
            <person name="Matthews L."/>
            <person name="McCorrison J."/>
            <person name="Monaghan E.L."/>
            <person name="Mun J.H."/>
            <person name="Najar F.Z."/>
            <person name="Nicholson C."/>
            <person name="Noirot C."/>
            <person name="O'Bleness M."/>
            <person name="Paule C.R."/>
            <person name="Poulain J."/>
            <person name="Prion F."/>
            <person name="Qin B."/>
            <person name="Qu C."/>
            <person name="Retzel E.F."/>
            <person name="Riddle C."/>
            <person name="Sallet E."/>
            <person name="Samain S."/>
            <person name="Samson N."/>
            <person name="Sanders I."/>
            <person name="Saurat O."/>
            <person name="Scarpelli C."/>
            <person name="Schiex T."/>
            <person name="Segurens B."/>
            <person name="Severin A.J."/>
            <person name="Sherrier D.J."/>
            <person name="Shi R."/>
            <person name="Sims S."/>
            <person name="Singer S.R."/>
            <person name="Sinharoy S."/>
            <person name="Sterck L."/>
            <person name="Viollet A."/>
            <person name="Wang B.B."/>
            <person name="Wang K."/>
            <person name="Wang M."/>
            <person name="Wang X."/>
            <person name="Warfsmann J."/>
            <person name="Weissenbach J."/>
            <person name="White D.D."/>
            <person name="White J.D."/>
            <person name="Wiley G.B."/>
            <person name="Wincker P."/>
            <person name="Xing Y."/>
            <person name="Yang L."/>
            <person name="Yao Z."/>
            <person name="Ying F."/>
            <person name="Zhai J."/>
            <person name="Zhou L."/>
            <person name="Zuber A."/>
            <person name="Denarie J."/>
            <person name="Dixon R.A."/>
            <person name="May G.D."/>
            <person name="Schwartz D.C."/>
            <person name="Rogers J."/>
            <person name="Quetier F."/>
            <person name="Town C.D."/>
            <person name="Roe B.A."/>
        </authorList>
    </citation>
    <scope>NUCLEOTIDE SEQUENCE [LARGE SCALE GENOMIC DNA]</scope>
    <source>
        <strain evidence="3">A17</strain>
        <strain evidence="5 6">cv. Jemalong A17</strain>
    </source>
</reference>
<keyword evidence="1" id="KW-0677">Repeat</keyword>
<reference evidence="4" key="4">
    <citation type="journal article" date="2018" name="Nat. Plants">
        <title>Whole-genome landscape of Medicago truncatula symbiotic genes.</title>
        <authorList>
            <person name="Pecrix Y."/>
            <person name="Gamas P."/>
            <person name="Carrere S."/>
        </authorList>
    </citation>
    <scope>NUCLEOTIDE SEQUENCE</scope>
    <source>
        <tissue evidence="4">Leaves</tissue>
    </source>
</reference>
<evidence type="ECO:0000313" key="4">
    <source>
        <dbReference type="EMBL" id="RHN65289.1"/>
    </source>
</evidence>
<dbReference type="Gramene" id="rna13113">
    <property type="protein sequence ID" value="RHN65289.1"/>
    <property type="gene ID" value="gene13113"/>
</dbReference>
<feature type="repeat" description="PPR" evidence="2">
    <location>
        <begin position="306"/>
        <end position="341"/>
    </location>
</feature>
<dbReference type="Proteomes" id="UP000002051">
    <property type="component" value="Chromosome 3"/>
</dbReference>
<dbReference type="PANTHER" id="PTHR47926">
    <property type="entry name" value="PENTATRICOPEPTIDE REPEAT-CONTAINING PROTEIN"/>
    <property type="match status" value="1"/>
</dbReference>
<feature type="repeat" description="PPR" evidence="2">
    <location>
        <begin position="167"/>
        <end position="197"/>
    </location>
</feature>
<evidence type="ECO:0000256" key="2">
    <source>
        <dbReference type="PROSITE-ProRule" id="PRU00708"/>
    </source>
</evidence>
<dbReference type="Pfam" id="PF01535">
    <property type="entry name" value="PPR"/>
    <property type="match status" value="4"/>
</dbReference>
<dbReference type="PANTHER" id="PTHR47926:SF516">
    <property type="entry name" value="SMK1"/>
    <property type="match status" value="1"/>
</dbReference>
<dbReference type="Pfam" id="PF12854">
    <property type="entry name" value="PPR_1"/>
    <property type="match status" value="1"/>
</dbReference>
<dbReference type="HOGENOM" id="CLU_002706_0_1_1"/>
<dbReference type="Pfam" id="PF13041">
    <property type="entry name" value="PPR_2"/>
    <property type="match status" value="1"/>
</dbReference>
<dbReference type="AlphaFoldDB" id="A0A072USN4"/>
<dbReference type="InterPro" id="IPR046960">
    <property type="entry name" value="PPR_At4g14850-like_plant"/>
</dbReference>
<proteinExistence type="predicted"/>
<feature type="repeat" description="PPR" evidence="2">
    <location>
        <begin position="271"/>
        <end position="305"/>
    </location>
</feature>
<organism evidence="3 6">
    <name type="scientific">Medicago truncatula</name>
    <name type="common">Barrel medic</name>
    <name type="synonym">Medicago tribuloides</name>
    <dbReference type="NCBI Taxonomy" id="3880"/>
    <lineage>
        <taxon>Eukaryota</taxon>
        <taxon>Viridiplantae</taxon>
        <taxon>Streptophyta</taxon>
        <taxon>Embryophyta</taxon>
        <taxon>Tracheophyta</taxon>
        <taxon>Spermatophyta</taxon>
        <taxon>Magnoliopsida</taxon>
        <taxon>eudicotyledons</taxon>
        <taxon>Gunneridae</taxon>
        <taxon>Pentapetalae</taxon>
        <taxon>rosids</taxon>
        <taxon>fabids</taxon>
        <taxon>Fabales</taxon>
        <taxon>Fabaceae</taxon>
        <taxon>Papilionoideae</taxon>
        <taxon>50 kb inversion clade</taxon>
        <taxon>NPAAA clade</taxon>
        <taxon>Hologalegina</taxon>
        <taxon>IRL clade</taxon>
        <taxon>Trifolieae</taxon>
        <taxon>Medicago</taxon>
    </lineage>
</organism>
<protein>
    <submittedName>
        <fullName evidence="3">Pentatricopeptide (PPR) repeat protein</fullName>
    </submittedName>
    <submittedName>
        <fullName evidence="4">Putative tetratricopeptide-like helical domain-containing protein</fullName>
    </submittedName>
</protein>
<dbReference type="PROSITE" id="PS51375">
    <property type="entry name" value="PPR"/>
    <property type="match status" value="5"/>
</dbReference>
<dbReference type="EMBL" id="CM001219">
    <property type="protein sequence ID" value="KEH32829.1"/>
    <property type="molecule type" value="Genomic_DNA"/>
</dbReference>
<keyword evidence="6" id="KW-1185">Reference proteome</keyword>
<dbReference type="InterPro" id="IPR002885">
    <property type="entry name" value="PPR_rpt"/>
</dbReference>
<evidence type="ECO:0000313" key="3">
    <source>
        <dbReference type="EMBL" id="KEH32829.1"/>
    </source>
</evidence>
<dbReference type="InterPro" id="IPR046848">
    <property type="entry name" value="E_motif"/>
</dbReference>
<dbReference type="EMBL" id="PSQE01000003">
    <property type="protein sequence ID" value="RHN65289.1"/>
    <property type="molecule type" value="Genomic_DNA"/>
</dbReference>
<dbReference type="Gene3D" id="1.25.40.10">
    <property type="entry name" value="Tetratricopeptide repeat domain"/>
    <property type="match status" value="3"/>
</dbReference>
<evidence type="ECO:0000313" key="6">
    <source>
        <dbReference type="Proteomes" id="UP000002051"/>
    </source>
</evidence>
<dbReference type="NCBIfam" id="TIGR00756">
    <property type="entry name" value="PPR"/>
    <property type="match status" value="4"/>
</dbReference>
<reference evidence="5" key="3">
    <citation type="submission" date="2015-04" db="UniProtKB">
        <authorList>
            <consortium name="EnsemblPlants"/>
        </authorList>
    </citation>
    <scope>IDENTIFICATION</scope>
    <source>
        <strain evidence="5">cv. Jemalong A17</strain>
    </source>
</reference>
<reference evidence="3 6" key="2">
    <citation type="journal article" date="2014" name="BMC Genomics">
        <title>An improved genome release (version Mt4.0) for the model legume Medicago truncatula.</title>
        <authorList>
            <person name="Tang H."/>
            <person name="Krishnakumar V."/>
            <person name="Bidwell S."/>
            <person name="Rosen B."/>
            <person name="Chan A."/>
            <person name="Zhou S."/>
            <person name="Gentzbittel L."/>
            <person name="Childs K.L."/>
            <person name="Yandell M."/>
            <person name="Gundlach H."/>
            <person name="Mayer K.F."/>
            <person name="Schwartz D.C."/>
            <person name="Town C.D."/>
        </authorList>
    </citation>
    <scope>GENOME REANNOTATION</scope>
    <source>
        <strain evidence="3">A17</strain>
        <strain evidence="5 6">cv. Jemalong A17</strain>
    </source>
</reference>
<feature type="repeat" description="PPR" evidence="2">
    <location>
        <begin position="65"/>
        <end position="99"/>
    </location>
</feature>
<sequence>MSRKLLSSLLRTCKTHSTVSQCHAQTLLQSLLPNVILETDLLLAYTKLGLISHARKLFDKMPQRNMHSWNIMIASYTHNSMYFDALTVFEAFKRCGVLPDCYTLPPLFKISIRIDECCLGWMCHGLVVKLGYEEIVVVNNSVLEFYVKCGTMSQALSVFSNHNAPRDSATWNLMISGFGKAGLYSEAVHCFREMLKYRNGIELDHMTLPSILSACGKEGDLLKVKEVHGFIVRNFGFDADAPIGNALIDNYGKCGSLKDSENIFKTVCYVNLVTWTTMISCYGMHGKGQESVVLFEKMMDEGFRPNAVTLTAILASCSHCGLLDQGKKIFGSMISDYGLEPTAEHYACMVDLFSRCGRLEEALQLLERMKSSSVTGSMWGALLAGCVMHQNVKIGEVAAHHLFQLEPNNTSNYVALWGIYQSRGMVLGVSTIRGKMRDLGLVKTPGCSWINIAGRAHKFYQGDLSHPLSHIICKRVYEISNTLLSTNDLGAAYLLHDDDTFAMPL</sequence>
<dbReference type="KEGG" id="mtr:25488485"/>
<evidence type="ECO:0000256" key="1">
    <source>
        <dbReference type="ARBA" id="ARBA00022737"/>
    </source>
</evidence>